<keyword evidence="1" id="KW-0812">Transmembrane</keyword>
<evidence type="ECO:0000256" key="1">
    <source>
        <dbReference type="SAM" id="Phobius"/>
    </source>
</evidence>
<dbReference type="Gene3D" id="2.60.120.260">
    <property type="entry name" value="Galactose-binding domain-like"/>
    <property type="match status" value="1"/>
</dbReference>
<evidence type="ECO:0000313" key="3">
    <source>
        <dbReference type="Proteomes" id="UP001215151"/>
    </source>
</evidence>
<keyword evidence="3" id="KW-1185">Reference proteome</keyword>
<proteinExistence type="predicted"/>
<keyword evidence="1" id="KW-0472">Membrane</keyword>
<comment type="caution">
    <text evidence="2">The sequence shown here is derived from an EMBL/GenBank/DDBJ whole genome shotgun (WGS) entry which is preliminary data.</text>
</comment>
<reference evidence="2" key="1">
    <citation type="submission" date="2022-11" db="EMBL/GenBank/DDBJ databases">
        <title>Genome Sequence of Cubamyces cubensis.</title>
        <authorList>
            <person name="Buettner E."/>
        </authorList>
    </citation>
    <scope>NUCLEOTIDE SEQUENCE</scope>
    <source>
        <strain evidence="2">MPL-01</strain>
    </source>
</reference>
<gene>
    <name evidence="2" type="ORF">ONZ51_g4987</name>
</gene>
<dbReference type="Proteomes" id="UP001215151">
    <property type="component" value="Unassembled WGS sequence"/>
</dbReference>
<organism evidence="2 3">
    <name type="scientific">Trametes cubensis</name>
    <dbReference type="NCBI Taxonomy" id="1111947"/>
    <lineage>
        <taxon>Eukaryota</taxon>
        <taxon>Fungi</taxon>
        <taxon>Dikarya</taxon>
        <taxon>Basidiomycota</taxon>
        <taxon>Agaricomycotina</taxon>
        <taxon>Agaricomycetes</taxon>
        <taxon>Polyporales</taxon>
        <taxon>Polyporaceae</taxon>
        <taxon>Trametes</taxon>
    </lineage>
</organism>
<dbReference type="AlphaFoldDB" id="A0AAD7TVA6"/>
<dbReference type="EMBL" id="JAPEVG010000102">
    <property type="protein sequence ID" value="KAJ8483013.1"/>
    <property type="molecule type" value="Genomic_DNA"/>
</dbReference>
<evidence type="ECO:0000313" key="2">
    <source>
        <dbReference type="EMBL" id="KAJ8483013.1"/>
    </source>
</evidence>
<sequence>MSSNEDNWVYVDDVDPRVVYSDGDWISSVHRGSSSGKPEAWNGTLHGSMSEGATATLTFTGSEIGVVASGFTNQDGWPAVDISIDGIQQILNTLPTGDVSARSTRFTNPTILSSRFDPGDHVLTITSINGTASNPFWLDCIVIKPLSHSNNALTASRPLPEGVSVSTGDVGSSKASSSSKRIELRSSYSLSFESSDFSRYTEATETGTPPAKNHTSVILGGILGGIVGAVLLALIGYYCFKHRKKYWYHADEIVPADAGSGKRISLFESSRPSVHHTTEACLQEQHLQYPAPSMTWPEKAAGGRGPCMPLPVTTDSARTSPSPPLSRNKSFIETMRNRLLPPVSRHGASRGRTMEREVDAGYLIPSMVDGMTSAGRLPPPYTAG</sequence>
<protein>
    <submittedName>
        <fullName evidence="2">Uncharacterized protein</fullName>
    </submittedName>
</protein>
<keyword evidence="1" id="KW-1133">Transmembrane helix</keyword>
<feature type="transmembrane region" description="Helical" evidence="1">
    <location>
        <begin position="217"/>
        <end position="240"/>
    </location>
</feature>
<accession>A0AAD7TVA6</accession>
<name>A0AAD7TVA6_9APHY</name>